<evidence type="ECO:0000313" key="1">
    <source>
        <dbReference type="EMBL" id="KAF2022583.1"/>
    </source>
</evidence>
<reference evidence="1" key="1">
    <citation type="journal article" date="2020" name="Stud. Mycol.">
        <title>101 Dothideomycetes genomes: a test case for predicting lifestyles and emergence of pathogens.</title>
        <authorList>
            <person name="Haridas S."/>
            <person name="Albert R."/>
            <person name="Binder M."/>
            <person name="Bloem J."/>
            <person name="Labutti K."/>
            <person name="Salamov A."/>
            <person name="Andreopoulos B."/>
            <person name="Baker S."/>
            <person name="Barry K."/>
            <person name="Bills G."/>
            <person name="Bluhm B."/>
            <person name="Cannon C."/>
            <person name="Castanera R."/>
            <person name="Culley D."/>
            <person name="Daum C."/>
            <person name="Ezra D."/>
            <person name="Gonzalez J."/>
            <person name="Henrissat B."/>
            <person name="Kuo A."/>
            <person name="Liang C."/>
            <person name="Lipzen A."/>
            <person name="Lutzoni F."/>
            <person name="Magnuson J."/>
            <person name="Mondo S."/>
            <person name="Nolan M."/>
            <person name="Ohm R."/>
            <person name="Pangilinan J."/>
            <person name="Park H.-J."/>
            <person name="Ramirez L."/>
            <person name="Alfaro M."/>
            <person name="Sun H."/>
            <person name="Tritt A."/>
            <person name="Yoshinaga Y."/>
            <person name="Zwiers L.-H."/>
            <person name="Turgeon B."/>
            <person name="Goodwin S."/>
            <person name="Spatafora J."/>
            <person name="Crous P."/>
            <person name="Grigoriev I."/>
        </authorList>
    </citation>
    <scope>NUCLEOTIDE SEQUENCE</scope>
    <source>
        <strain evidence="1">CBS 110217</strain>
    </source>
</reference>
<sequence>GTVIILVRTLSGIQDIQLTSVTLVEGFFANILSLSRCIDMQIHFNSRKNHLY</sequence>
<gene>
    <name evidence="1" type="ORF">EK21DRAFT_82983</name>
</gene>
<dbReference type="AlphaFoldDB" id="A0A9P4GTR9"/>
<protein>
    <submittedName>
        <fullName evidence="1">Uncharacterized protein</fullName>
    </submittedName>
</protein>
<evidence type="ECO:0000313" key="2">
    <source>
        <dbReference type="Proteomes" id="UP000799777"/>
    </source>
</evidence>
<proteinExistence type="predicted"/>
<feature type="non-terminal residue" evidence="1">
    <location>
        <position position="1"/>
    </location>
</feature>
<organism evidence="1 2">
    <name type="scientific">Setomelanomma holmii</name>
    <dbReference type="NCBI Taxonomy" id="210430"/>
    <lineage>
        <taxon>Eukaryota</taxon>
        <taxon>Fungi</taxon>
        <taxon>Dikarya</taxon>
        <taxon>Ascomycota</taxon>
        <taxon>Pezizomycotina</taxon>
        <taxon>Dothideomycetes</taxon>
        <taxon>Pleosporomycetidae</taxon>
        <taxon>Pleosporales</taxon>
        <taxon>Pleosporineae</taxon>
        <taxon>Phaeosphaeriaceae</taxon>
        <taxon>Setomelanomma</taxon>
    </lineage>
</organism>
<dbReference type="EMBL" id="ML978523">
    <property type="protein sequence ID" value="KAF2022583.1"/>
    <property type="molecule type" value="Genomic_DNA"/>
</dbReference>
<accession>A0A9P4GTR9</accession>
<keyword evidence="2" id="KW-1185">Reference proteome</keyword>
<dbReference type="OrthoDB" id="3792448at2759"/>
<dbReference type="Proteomes" id="UP000799777">
    <property type="component" value="Unassembled WGS sequence"/>
</dbReference>
<name>A0A9P4GTR9_9PLEO</name>
<comment type="caution">
    <text evidence="1">The sequence shown here is derived from an EMBL/GenBank/DDBJ whole genome shotgun (WGS) entry which is preliminary data.</text>
</comment>